<evidence type="ECO:0000313" key="1">
    <source>
        <dbReference type="EMBL" id="NWJ48396.1"/>
    </source>
</evidence>
<evidence type="ECO:0000313" key="2">
    <source>
        <dbReference type="EMBL" id="WJW68330.1"/>
    </source>
</evidence>
<gene>
    <name evidence="1" type="ORF">HXX08_21275</name>
    <name evidence="2" type="ORF">OZ401_003939</name>
</gene>
<organism evidence="1 3">
    <name type="scientific">Candidatus Chlorohelix allophototropha</name>
    <dbReference type="NCBI Taxonomy" id="3003348"/>
    <lineage>
        <taxon>Bacteria</taxon>
        <taxon>Bacillati</taxon>
        <taxon>Chloroflexota</taxon>
        <taxon>Chloroflexia</taxon>
        <taxon>Candidatus Chloroheliales</taxon>
        <taxon>Candidatus Chloroheliaceae</taxon>
        <taxon>Candidatus Chlorohelix</taxon>
    </lineage>
</organism>
<protein>
    <submittedName>
        <fullName evidence="1">Uncharacterized protein</fullName>
    </submittedName>
</protein>
<dbReference type="EMBL" id="JACATZ010000003">
    <property type="protein sequence ID" value="NWJ48396.1"/>
    <property type="molecule type" value="Genomic_DNA"/>
</dbReference>
<evidence type="ECO:0000313" key="4">
    <source>
        <dbReference type="Proteomes" id="UP001431572"/>
    </source>
</evidence>
<reference evidence="1 3" key="1">
    <citation type="submission" date="2020-06" db="EMBL/GenBank/DDBJ databases">
        <title>Anoxygenic phototrophic Chloroflexota member uses a Type I reaction center.</title>
        <authorList>
            <person name="Tsuji J.M."/>
            <person name="Shaw N.A."/>
            <person name="Nagashima S."/>
            <person name="Venkiteswaran J."/>
            <person name="Schiff S.L."/>
            <person name="Hanada S."/>
            <person name="Tank M."/>
            <person name="Neufeld J.D."/>
        </authorList>
    </citation>
    <scope>NUCLEOTIDE SEQUENCE [LARGE SCALE GENOMIC DNA]</scope>
    <source>
        <strain evidence="1">L227-S17</strain>
    </source>
</reference>
<dbReference type="AlphaFoldDB" id="A0A8T7M8Q0"/>
<proteinExistence type="predicted"/>
<dbReference type="EMBL" id="CP128400">
    <property type="protein sequence ID" value="WJW68330.1"/>
    <property type="molecule type" value="Genomic_DNA"/>
</dbReference>
<evidence type="ECO:0000313" key="3">
    <source>
        <dbReference type="Proteomes" id="UP000521676"/>
    </source>
</evidence>
<accession>A0A8T7M8Q0</accession>
<sequence length="47" mass="5194">MGSRVGACENAKHCNPRPDLIEQLAEEPTEVSGLKKEEAEYLCQVGY</sequence>
<dbReference type="Proteomes" id="UP001431572">
    <property type="component" value="Chromosome 2"/>
</dbReference>
<keyword evidence="4" id="KW-1185">Reference proteome</keyword>
<dbReference type="RefSeq" id="WP_341470235.1">
    <property type="nucleotide sequence ID" value="NZ_CP128400.1"/>
</dbReference>
<dbReference type="Proteomes" id="UP000521676">
    <property type="component" value="Unassembled WGS sequence"/>
</dbReference>
<reference evidence="2" key="2">
    <citation type="journal article" date="2024" name="Nature">
        <title>Anoxygenic phototroph of the Chloroflexota uses a type I reaction centre.</title>
        <authorList>
            <person name="Tsuji J.M."/>
            <person name="Shaw N.A."/>
            <person name="Nagashima S."/>
            <person name="Venkiteswaran J.J."/>
            <person name="Schiff S.L."/>
            <person name="Watanabe T."/>
            <person name="Fukui M."/>
            <person name="Hanada S."/>
            <person name="Tank M."/>
            <person name="Neufeld J.D."/>
        </authorList>
    </citation>
    <scope>NUCLEOTIDE SEQUENCE</scope>
    <source>
        <strain evidence="2">L227-S17</strain>
    </source>
</reference>
<name>A0A8T7M8Q0_9CHLR</name>